<dbReference type="SMART" id="SM01321">
    <property type="entry name" value="Y1_Tnp"/>
    <property type="match status" value="1"/>
</dbReference>
<dbReference type="PANTHER" id="PTHR34322:SF2">
    <property type="entry name" value="TRANSPOSASE IS200-LIKE DOMAIN-CONTAINING PROTEIN"/>
    <property type="match status" value="1"/>
</dbReference>
<dbReference type="SUPFAM" id="SSF143422">
    <property type="entry name" value="Transposase IS200-like"/>
    <property type="match status" value="1"/>
</dbReference>
<dbReference type="InterPro" id="IPR002686">
    <property type="entry name" value="Transposase_17"/>
</dbReference>
<comment type="caution">
    <text evidence="2">The sequence shown here is derived from an EMBL/GenBank/DDBJ whole genome shotgun (WGS) entry which is preliminary data.</text>
</comment>
<gene>
    <name evidence="2" type="ORF">J2S02_003133</name>
</gene>
<dbReference type="EMBL" id="JAUSTZ010000006">
    <property type="protein sequence ID" value="MDQ0226788.1"/>
    <property type="molecule type" value="Genomic_DNA"/>
</dbReference>
<dbReference type="PANTHER" id="PTHR34322">
    <property type="entry name" value="TRANSPOSASE, Y1_TNP DOMAIN-CONTAINING"/>
    <property type="match status" value="1"/>
</dbReference>
<reference evidence="2 3" key="1">
    <citation type="submission" date="2023-07" db="EMBL/GenBank/DDBJ databases">
        <title>Genomic Encyclopedia of Type Strains, Phase IV (KMG-IV): sequencing the most valuable type-strain genomes for metagenomic binning, comparative biology and taxonomic classification.</title>
        <authorList>
            <person name="Goeker M."/>
        </authorList>
    </citation>
    <scope>NUCLEOTIDE SEQUENCE [LARGE SCALE GENOMIC DNA]</scope>
    <source>
        <strain evidence="2 3">DSM 17723</strain>
    </source>
</reference>
<dbReference type="Proteomes" id="UP001232245">
    <property type="component" value="Unassembled WGS sequence"/>
</dbReference>
<dbReference type="NCBIfam" id="NF047646">
    <property type="entry name" value="REP_Tyr_transpos"/>
    <property type="match status" value="1"/>
</dbReference>
<sequence>MARQNRIWFPGATYHITARGNRKSELFHDSQDIRKYMEILKETKEKYPFDLHAYCLMNNHIHLQLETKDTSTSQIIKVLHTRYAIYLNKRYSLVGHVFQGRYGAKLILDANYFLTVNRYIHRNPVEAKLVSTPEDYPWSSYSTYVTPNKNPLVTTERTLSYFTNSNIQFFKQYTEESPDET</sequence>
<dbReference type="InterPro" id="IPR036515">
    <property type="entry name" value="Transposase_17_sf"/>
</dbReference>
<dbReference type="Pfam" id="PF01797">
    <property type="entry name" value="Y1_Tnp"/>
    <property type="match status" value="1"/>
</dbReference>
<dbReference type="RefSeq" id="WP_174881468.1">
    <property type="nucleotide sequence ID" value="NZ_CADEPK010000360.1"/>
</dbReference>
<evidence type="ECO:0000313" key="3">
    <source>
        <dbReference type="Proteomes" id="UP001232245"/>
    </source>
</evidence>
<protein>
    <submittedName>
        <fullName evidence="2">REP element-mobilizing transposase RayT</fullName>
    </submittedName>
</protein>
<proteinExistence type="predicted"/>
<name>A0ABT9Z5C8_9BACI</name>
<evidence type="ECO:0000259" key="1">
    <source>
        <dbReference type="SMART" id="SM01321"/>
    </source>
</evidence>
<organism evidence="2 3">
    <name type="scientific">Metabacillus niabensis</name>
    <dbReference type="NCBI Taxonomy" id="324854"/>
    <lineage>
        <taxon>Bacteria</taxon>
        <taxon>Bacillati</taxon>
        <taxon>Bacillota</taxon>
        <taxon>Bacilli</taxon>
        <taxon>Bacillales</taxon>
        <taxon>Bacillaceae</taxon>
        <taxon>Metabacillus</taxon>
    </lineage>
</organism>
<evidence type="ECO:0000313" key="2">
    <source>
        <dbReference type="EMBL" id="MDQ0226788.1"/>
    </source>
</evidence>
<feature type="domain" description="Transposase IS200-like" evidence="1">
    <location>
        <begin position="9"/>
        <end position="123"/>
    </location>
</feature>
<keyword evidence="3" id="KW-1185">Reference proteome</keyword>
<dbReference type="Gene3D" id="3.30.70.1290">
    <property type="entry name" value="Transposase IS200-like"/>
    <property type="match status" value="1"/>
</dbReference>
<accession>A0ABT9Z5C8</accession>